<accession>A0A7J6SKQ8</accession>
<evidence type="ECO:0000256" key="5">
    <source>
        <dbReference type="ARBA" id="ARBA00022838"/>
    </source>
</evidence>
<proteinExistence type="inferred from homology"/>
<comment type="similarity">
    <text evidence="1 10">Belongs to the NDC80/HEC1 family.</text>
</comment>
<dbReference type="InterPro" id="IPR005550">
    <property type="entry name" value="Kinetochore_Ndc80"/>
</dbReference>
<dbReference type="Pfam" id="PF03801">
    <property type="entry name" value="Ndc80_HEC"/>
    <property type="match status" value="1"/>
</dbReference>
<sequence>MEPATPARSEKGPRRGTMNPMSAPKTTTKKSVSQRQQQPGSGSKGHDGTVRIKDERPLQSKAYRKACAEYVYAYLSKHGYRSDRMKPGWFDSPSTREFFSVCEFLLERIDPNLIVSAPQKKSTPEDLISIVRTKLLYPYDVPKSALASVGAITTWPALLGLLSWLVEEADETDRMKER</sequence>
<evidence type="ECO:0000256" key="11">
    <source>
        <dbReference type="SAM" id="MobiDB-lite"/>
    </source>
</evidence>
<dbReference type="InterPro" id="IPR038273">
    <property type="entry name" value="Ndc80_sf"/>
</dbReference>
<dbReference type="GO" id="GO:0051315">
    <property type="term" value="P:attachment of mitotic spindle microtubules to kinetochore"/>
    <property type="evidence" value="ECO:0007669"/>
    <property type="project" value="UniProtKB-UniRule"/>
</dbReference>
<organism evidence="13 14">
    <name type="scientific">Perkinsus olseni</name>
    <name type="common">Perkinsus atlanticus</name>
    <dbReference type="NCBI Taxonomy" id="32597"/>
    <lineage>
        <taxon>Eukaryota</taxon>
        <taxon>Sar</taxon>
        <taxon>Alveolata</taxon>
        <taxon>Perkinsozoa</taxon>
        <taxon>Perkinsea</taxon>
        <taxon>Perkinsida</taxon>
        <taxon>Perkinsidae</taxon>
        <taxon>Perkinsus</taxon>
    </lineage>
</organism>
<protein>
    <recommendedName>
        <fullName evidence="10">Kinetochore protein NDC80</fullName>
    </recommendedName>
</protein>
<evidence type="ECO:0000313" key="13">
    <source>
        <dbReference type="EMBL" id="KAF4733353.1"/>
    </source>
</evidence>
<evidence type="ECO:0000256" key="4">
    <source>
        <dbReference type="ARBA" id="ARBA00022776"/>
    </source>
</evidence>
<feature type="compositionally biased region" description="Polar residues" evidence="11">
    <location>
        <begin position="24"/>
        <end position="41"/>
    </location>
</feature>
<dbReference type="GO" id="GO:0031262">
    <property type="term" value="C:Ndc80 complex"/>
    <property type="evidence" value="ECO:0007669"/>
    <property type="project" value="UniProtKB-UniRule"/>
</dbReference>
<keyword evidence="14" id="KW-1185">Reference proteome</keyword>
<keyword evidence="7 10" id="KW-0539">Nucleus</keyword>
<keyword evidence="9 10" id="KW-0137">Centromere</keyword>
<evidence type="ECO:0000256" key="8">
    <source>
        <dbReference type="ARBA" id="ARBA00023306"/>
    </source>
</evidence>
<feature type="region of interest" description="Disordered" evidence="11">
    <location>
        <begin position="1"/>
        <end position="56"/>
    </location>
</feature>
<keyword evidence="5 10" id="KW-0995">Kinetochore</keyword>
<dbReference type="GO" id="GO:0005634">
    <property type="term" value="C:nucleus"/>
    <property type="evidence" value="ECO:0007669"/>
    <property type="project" value="UniProtKB-SubCell"/>
</dbReference>
<keyword evidence="8 10" id="KW-0131">Cell cycle</keyword>
<evidence type="ECO:0000256" key="3">
    <source>
        <dbReference type="ARBA" id="ARBA00022618"/>
    </source>
</evidence>
<comment type="caution">
    <text evidence="13">The sequence shown here is derived from an EMBL/GenBank/DDBJ whole genome shotgun (WGS) entry which is preliminary data.</text>
</comment>
<feature type="compositionally biased region" description="Basic and acidic residues" evidence="11">
    <location>
        <begin position="44"/>
        <end position="56"/>
    </location>
</feature>
<evidence type="ECO:0000256" key="6">
    <source>
        <dbReference type="ARBA" id="ARBA00023054"/>
    </source>
</evidence>
<evidence type="ECO:0000256" key="1">
    <source>
        <dbReference type="ARBA" id="ARBA00007050"/>
    </source>
</evidence>
<keyword evidence="6" id="KW-0175">Coiled coil</keyword>
<gene>
    <name evidence="13" type="primary">NDC80_2</name>
    <name evidence="13" type="ORF">FOZ63_005316</name>
</gene>
<dbReference type="Gene3D" id="1.10.418.30">
    <property type="entry name" value="Ncd80 complex, Ncd80 subunit"/>
    <property type="match status" value="1"/>
</dbReference>
<evidence type="ECO:0000256" key="2">
    <source>
        <dbReference type="ARBA" id="ARBA00022454"/>
    </source>
</evidence>
<dbReference type="GO" id="GO:0051301">
    <property type="term" value="P:cell division"/>
    <property type="evidence" value="ECO:0007669"/>
    <property type="project" value="UniProtKB-UniRule"/>
</dbReference>
<keyword evidence="4 10" id="KW-0498">Mitosis</keyword>
<evidence type="ECO:0000256" key="10">
    <source>
        <dbReference type="RuleBase" id="RU368072"/>
    </source>
</evidence>
<comment type="subunit">
    <text evidence="10">Component of the NDC80 complex.</text>
</comment>
<dbReference type="Proteomes" id="UP000553632">
    <property type="component" value="Unassembled WGS sequence"/>
</dbReference>
<dbReference type="PANTHER" id="PTHR10643">
    <property type="entry name" value="KINETOCHORE PROTEIN NDC80"/>
    <property type="match status" value="1"/>
</dbReference>
<dbReference type="EMBL" id="JABANO010017522">
    <property type="protein sequence ID" value="KAF4733353.1"/>
    <property type="molecule type" value="Genomic_DNA"/>
</dbReference>
<comment type="function">
    <text evidence="10">Acts as a component of the essential kinetochore-associated NDC80 complex, which is required for chromosome segregation and spindle checkpoint activity.</text>
</comment>
<name>A0A7J6SKQ8_PEROL</name>
<evidence type="ECO:0000313" key="14">
    <source>
        <dbReference type="Proteomes" id="UP000553632"/>
    </source>
</evidence>
<feature type="domain" description="Kinetochore protein Ndc80 CH" evidence="12">
    <location>
        <begin position="30"/>
        <end position="170"/>
    </location>
</feature>
<dbReference type="InterPro" id="IPR055260">
    <property type="entry name" value="Ndc80_CH"/>
</dbReference>
<reference evidence="13 14" key="1">
    <citation type="submission" date="2020-04" db="EMBL/GenBank/DDBJ databases">
        <title>Perkinsus olseni comparative genomics.</title>
        <authorList>
            <person name="Bogema D.R."/>
        </authorList>
    </citation>
    <scope>NUCLEOTIDE SEQUENCE [LARGE SCALE GENOMIC DNA]</scope>
    <source>
        <strain evidence="13 14">ATCC PRA-207</strain>
    </source>
</reference>
<evidence type="ECO:0000256" key="9">
    <source>
        <dbReference type="ARBA" id="ARBA00023328"/>
    </source>
</evidence>
<evidence type="ECO:0000256" key="7">
    <source>
        <dbReference type="ARBA" id="ARBA00023242"/>
    </source>
</evidence>
<feature type="non-terminal residue" evidence="13">
    <location>
        <position position="1"/>
    </location>
</feature>
<evidence type="ECO:0000259" key="12">
    <source>
        <dbReference type="Pfam" id="PF03801"/>
    </source>
</evidence>
<comment type="subcellular location">
    <subcellularLocation>
        <location evidence="10">Chromosome</location>
        <location evidence="10">Centromere</location>
        <location evidence="10">Kinetochore</location>
    </subcellularLocation>
    <subcellularLocation>
        <location evidence="10">Nucleus</location>
    </subcellularLocation>
</comment>
<keyword evidence="3 10" id="KW-0132">Cell division</keyword>
<keyword evidence="2 10" id="KW-0158">Chromosome</keyword>
<dbReference type="PANTHER" id="PTHR10643:SF2">
    <property type="entry name" value="KINETOCHORE PROTEIN NDC80 HOMOLOG"/>
    <property type="match status" value="1"/>
</dbReference>
<dbReference type="AlphaFoldDB" id="A0A7J6SKQ8"/>